<evidence type="ECO:0000256" key="1">
    <source>
        <dbReference type="SAM" id="MobiDB-lite"/>
    </source>
</evidence>
<dbReference type="EMBL" id="JH793551">
    <property type="protein sequence ID" value="ELQ34994.1"/>
    <property type="molecule type" value="Genomic_DNA"/>
</dbReference>
<gene>
    <name evidence="2" type="ORF">OOU_Y34scaffold00734g5</name>
</gene>
<dbReference type="Proteomes" id="UP000011086">
    <property type="component" value="Unassembled WGS sequence"/>
</dbReference>
<proteinExistence type="predicted"/>
<sequence>MYRVSITAGTRKPPRAKTCPTPGFSTTANTGDKPRVVCDPLTPGFANGYIGSGSGYRRIAMLFYPMDEKTRKLQLLPKPPGIR</sequence>
<evidence type="ECO:0000313" key="2">
    <source>
        <dbReference type="EMBL" id="ELQ34994.1"/>
    </source>
</evidence>
<feature type="region of interest" description="Disordered" evidence="1">
    <location>
        <begin position="1"/>
        <end position="32"/>
    </location>
</feature>
<reference evidence="2" key="1">
    <citation type="journal article" date="2012" name="PLoS Genet.">
        <title>Comparative analysis of the genomes of two field isolates of the rice blast fungus Magnaporthe oryzae.</title>
        <authorList>
            <person name="Xue M."/>
            <person name="Yang J."/>
            <person name="Li Z."/>
            <person name="Hu S."/>
            <person name="Yao N."/>
            <person name="Dean R.A."/>
            <person name="Zhao W."/>
            <person name="Shen M."/>
            <person name="Zhang H."/>
            <person name="Li C."/>
            <person name="Liu L."/>
            <person name="Cao L."/>
            <person name="Xu X."/>
            <person name="Xing Y."/>
            <person name="Hsiang T."/>
            <person name="Zhang Z."/>
            <person name="Xu J.R."/>
            <person name="Peng Y.L."/>
        </authorList>
    </citation>
    <scope>NUCLEOTIDE SEQUENCE</scope>
    <source>
        <strain evidence="2">Y34</strain>
    </source>
</reference>
<dbReference type="AlphaFoldDB" id="A0AA97NRM1"/>
<name>A0AA97NRM1_PYRO3</name>
<accession>A0AA97NRM1</accession>
<organism evidence="2">
    <name type="scientific">Pyricularia oryzae (strain Y34)</name>
    <name type="common">Rice blast fungus</name>
    <name type="synonym">Magnaporthe oryzae</name>
    <dbReference type="NCBI Taxonomy" id="1143189"/>
    <lineage>
        <taxon>Eukaryota</taxon>
        <taxon>Fungi</taxon>
        <taxon>Dikarya</taxon>
        <taxon>Ascomycota</taxon>
        <taxon>Pezizomycotina</taxon>
        <taxon>Sordariomycetes</taxon>
        <taxon>Sordariomycetidae</taxon>
        <taxon>Magnaporthales</taxon>
        <taxon>Pyriculariaceae</taxon>
        <taxon>Pyricularia</taxon>
    </lineage>
</organism>
<protein>
    <submittedName>
        <fullName evidence="2">Uncharacterized protein</fullName>
    </submittedName>
</protein>